<organism evidence="2 3">
    <name type="scientific">Xyrichtys novacula</name>
    <name type="common">Pearly razorfish</name>
    <name type="synonym">Hemipteronotus novacula</name>
    <dbReference type="NCBI Taxonomy" id="13765"/>
    <lineage>
        <taxon>Eukaryota</taxon>
        <taxon>Metazoa</taxon>
        <taxon>Chordata</taxon>
        <taxon>Craniata</taxon>
        <taxon>Vertebrata</taxon>
        <taxon>Euteleostomi</taxon>
        <taxon>Actinopterygii</taxon>
        <taxon>Neopterygii</taxon>
        <taxon>Teleostei</taxon>
        <taxon>Neoteleostei</taxon>
        <taxon>Acanthomorphata</taxon>
        <taxon>Eupercaria</taxon>
        <taxon>Labriformes</taxon>
        <taxon>Labridae</taxon>
        <taxon>Xyrichtys</taxon>
    </lineage>
</organism>
<dbReference type="EMBL" id="OY660882">
    <property type="protein sequence ID" value="CAJ1080918.1"/>
    <property type="molecule type" value="Genomic_DNA"/>
</dbReference>
<evidence type="ECO:0000259" key="1">
    <source>
        <dbReference type="Pfam" id="PF00078"/>
    </source>
</evidence>
<dbReference type="InterPro" id="IPR000477">
    <property type="entry name" value="RT_dom"/>
</dbReference>
<evidence type="ECO:0000313" key="3">
    <source>
        <dbReference type="Proteomes" id="UP001178508"/>
    </source>
</evidence>
<dbReference type="PANTHER" id="PTHR47027:SF30">
    <property type="entry name" value="THAP-TYPE DOMAIN-CONTAINING PROTEIN"/>
    <property type="match status" value="1"/>
</dbReference>
<dbReference type="Pfam" id="PF00078">
    <property type="entry name" value="RVT_1"/>
    <property type="match status" value="1"/>
</dbReference>
<reference evidence="2" key="1">
    <citation type="submission" date="2023-08" db="EMBL/GenBank/DDBJ databases">
        <authorList>
            <person name="Alioto T."/>
            <person name="Alioto T."/>
            <person name="Gomez Garrido J."/>
        </authorList>
    </citation>
    <scope>NUCLEOTIDE SEQUENCE</scope>
</reference>
<sequence length="143" mass="16452">MVGLSWLTRLYKIAWKSGAVHLECQTGVVVPFFKKGDQRVCSNYRGITLLILPGKTYARVLEKRIRSIVEPRIEEEQCRFRPGRGTTDQLFTLARVLEGRWEFAQPVHMCFVDLEKAYVLVPRAILWGVLREYGVEGSLLRAV</sequence>
<dbReference type="CDD" id="cd01650">
    <property type="entry name" value="RT_nLTR_like"/>
    <property type="match status" value="1"/>
</dbReference>
<dbReference type="AlphaFoldDB" id="A0AAV1H8D6"/>
<gene>
    <name evidence="2" type="ORF">XNOV1_A026860</name>
</gene>
<protein>
    <recommendedName>
        <fullName evidence="1">Reverse transcriptase domain-containing protein</fullName>
    </recommendedName>
</protein>
<proteinExistence type="predicted"/>
<keyword evidence="3" id="KW-1185">Reference proteome</keyword>
<accession>A0AAV1H8D6</accession>
<dbReference type="PANTHER" id="PTHR47027">
    <property type="entry name" value="REVERSE TRANSCRIPTASE DOMAIN-CONTAINING PROTEIN"/>
    <property type="match status" value="1"/>
</dbReference>
<dbReference type="Proteomes" id="UP001178508">
    <property type="component" value="Chromosome 19"/>
</dbReference>
<evidence type="ECO:0000313" key="2">
    <source>
        <dbReference type="EMBL" id="CAJ1080918.1"/>
    </source>
</evidence>
<feature type="domain" description="Reverse transcriptase" evidence="1">
    <location>
        <begin position="34"/>
        <end position="137"/>
    </location>
</feature>
<name>A0AAV1H8D6_XYRNO</name>